<dbReference type="OrthoDB" id="205794at2759"/>
<dbReference type="EMBL" id="JAGTXO010000008">
    <property type="protein sequence ID" value="KAG8466366.1"/>
    <property type="molecule type" value="Genomic_DNA"/>
</dbReference>
<keyword evidence="7" id="KW-0175">Coiled coil</keyword>
<reference evidence="8" key="1">
    <citation type="submission" date="2021-05" db="EMBL/GenBank/DDBJ databases">
        <title>The genome of the haptophyte Pavlova lutheri (Diacronema luteri, Pavlovales) - a model for lipid biosynthesis in eukaryotic algae.</title>
        <authorList>
            <person name="Hulatt C.J."/>
            <person name="Posewitz M.C."/>
        </authorList>
    </citation>
    <scope>NUCLEOTIDE SEQUENCE</scope>
    <source>
        <strain evidence="8">NIVA-4/92</strain>
    </source>
</reference>
<keyword evidence="5" id="KW-0508">mRNA splicing</keyword>
<evidence type="ECO:0000313" key="8">
    <source>
        <dbReference type="EMBL" id="KAG8466366.1"/>
    </source>
</evidence>
<evidence type="ECO:0000256" key="2">
    <source>
        <dbReference type="ARBA" id="ARBA00010788"/>
    </source>
</evidence>
<evidence type="ECO:0000256" key="7">
    <source>
        <dbReference type="SAM" id="Coils"/>
    </source>
</evidence>
<dbReference type="Proteomes" id="UP000751190">
    <property type="component" value="Unassembled WGS sequence"/>
</dbReference>
<dbReference type="GO" id="GO:0071011">
    <property type="term" value="C:precatalytic spliceosome"/>
    <property type="evidence" value="ECO:0007669"/>
    <property type="project" value="TreeGrafter"/>
</dbReference>
<dbReference type="PANTHER" id="PTHR13296">
    <property type="entry name" value="BCAS2 PROTEIN"/>
    <property type="match status" value="1"/>
</dbReference>
<evidence type="ECO:0008006" key="10">
    <source>
        <dbReference type="Google" id="ProtNLM"/>
    </source>
</evidence>
<accession>A0A8J5XLH5</accession>
<evidence type="ECO:0000313" key="9">
    <source>
        <dbReference type="Proteomes" id="UP000751190"/>
    </source>
</evidence>
<dbReference type="GO" id="GO:0006397">
    <property type="term" value="P:mRNA processing"/>
    <property type="evidence" value="ECO:0007669"/>
    <property type="project" value="UniProtKB-KW"/>
</dbReference>
<dbReference type="InterPro" id="IPR008409">
    <property type="entry name" value="SPF27"/>
</dbReference>
<keyword evidence="6" id="KW-0539">Nucleus</keyword>
<keyword evidence="4" id="KW-0747">Spliceosome</keyword>
<proteinExistence type="inferred from homology"/>
<evidence type="ECO:0000256" key="3">
    <source>
        <dbReference type="ARBA" id="ARBA00022664"/>
    </source>
</evidence>
<keyword evidence="9" id="KW-1185">Reference proteome</keyword>
<dbReference type="Pfam" id="PF05700">
    <property type="entry name" value="BCAS2"/>
    <property type="match status" value="1"/>
</dbReference>
<keyword evidence="3" id="KW-0507">mRNA processing</keyword>
<evidence type="ECO:0000256" key="1">
    <source>
        <dbReference type="ARBA" id="ARBA00004123"/>
    </source>
</evidence>
<comment type="similarity">
    <text evidence="2">Belongs to the SPF27 family.</text>
</comment>
<evidence type="ECO:0000256" key="5">
    <source>
        <dbReference type="ARBA" id="ARBA00023187"/>
    </source>
</evidence>
<sequence length="211" mass="24317">MASMGAAALPYVDTEIERPGMRERVRRMIEEEMQTFRPTRDYVAHIRVPELALEETQLLQSEMLRISEGQRMPALDMSRLQMDVPAHNRQNDPAAWRQAVQNAQSQLEHQANRLDNVELFQQHGASAWRAHLVQLEGMVRNLQQQQEEVRTRTEEINKKRKYEQLEAAKKLLALEDEWLAAVQKNRMIEAATERARADHAALERAGSLAAS</sequence>
<evidence type="ECO:0000256" key="6">
    <source>
        <dbReference type="ARBA" id="ARBA00023242"/>
    </source>
</evidence>
<dbReference type="PANTHER" id="PTHR13296:SF0">
    <property type="entry name" value="PRE-MRNA-SPLICING FACTOR SPF27"/>
    <property type="match status" value="1"/>
</dbReference>
<dbReference type="GO" id="GO:0071013">
    <property type="term" value="C:catalytic step 2 spliceosome"/>
    <property type="evidence" value="ECO:0007669"/>
    <property type="project" value="TreeGrafter"/>
</dbReference>
<dbReference type="OMA" id="SAWQESI"/>
<protein>
    <recommendedName>
        <fullName evidence="10">Pre-mRNA-splicing factor SPF27</fullName>
    </recommendedName>
</protein>
<dbReference type="AlphaFoldDB" id="A0A8J5XLH5"/>
<dbReference type="GO" id="GO:0008380">
    <property type="term" value="P:RNA splicing"/>
    <property type="evidence" value="ECO:0007669"/>
    <property type="project" value="UniProtKB-KW"/>
</dbReference>
<feature type="coiled-coil region" evidence="7">
    <location>
        <begin position="132"/>
        <end position="159"/>
    </location>
</feature>
<comment type="caution">
    <text evidence="8">The sequence shown here is derived from an EMBL/GenBank/DDBJ whole genome shotgun (WGS) entry which is preliminary data.</text>
</comment>
<name>A0A8J5XLH5_DIALT</name>
<evidence type="ECO:0000256" key="4">
    <source>
        <dbReference type="ARBA" id="ARBA00022728"/>
    </source>
</evidence>
<gene>
    <name evidence="8" type="ORF">KFE25_002122</name>
</gene>
<comment type="subcellular location">
    <subcellularLocation>
        <location evidence="1">Nucleus</location>
    </subcellularLocation>
</comment>
<dbReference type="GO" id="GO:0000974">
    <property type="term" value="C:Prp19 complex"/>
    <property type="evidence" value="ECO:0007669"/>
    <property type="project" value="TreeGrafter"/>
</dbReference>
<organism evidence="8 9">
    <name type="scientific">Diacronema lutheri</name>
    <name type="common">Unicellular marine alga</name>
    <name type="synonym">Monochrysis lutheri</name>
    <dbReference type="NCBI Taxonomy" id="2081491"/>
    <lineage>
        <taxon>Eukaryota</taxon>
        <taxon>Haptista</taxon>
        <taxon>Haptophyta</taxon>
        <taxon>Pavlovophyceae</taxon>
        <taxon>Pavlovales</taxon>
        <taxon>Pavlovaceae</taxon>
        <taxon>Diacronema</taxon>
    </lineage>
</organism>